<evidence type="ECO:0000313" key="3">
    <source>
        <dbReference type="EMBL" id="MFE8701461.1"/>
    </source>
</evidence>
<dbReference type="InterPro" id="IPR020845">
    <property type="entry name" value="AMP-binding_CS"/>
</dbReference>
<dbReference type="Gene3D" id="3.30.300.30">
    <property type="match status" value="1"/>
</dbReference>
<name>A0ABW6KB81_9BACI</name>
<accession>A0ABW6KB81</accession>
<dbReference type="PROSITE" id="PS00455">
    <property type="entry name" value="AMP_BINDING"/>
    <property type="match status" value="1"/>
</dbReference>
<reference evidence="3 4" key="1">
    <citation type="submission" date="2024-08" db="EMBL/GenBank/DDBJ databases">
        <title>Two novel Cytobacillus novel species.</title>
        <authorList>
            <person name="Liu G."/>
        </authorList>
    </citation>
    <scope>NUCLEOTIDE SEQUENCE [LARGE SCALE GENOMIC DNA]</scope>
    <source>
        <strain evidence="3 4">FJAT-54145</strain>
    </source>
</reference>
<dbReference type="EMBL" id="JBIACK010000005">
    <property type="protein sequence ID" value="MFE8701461.1"/>
    <property type="molecule type" value="Genomic_DNA"/>
</dbReference>
<gene>
    <name evidence="3" type="ORF">ACFYKX_12730</name>
</gene>
<dbReference type="Gene3D" id="3.40.50.12780">
    <property type="entry name" value="N-terminal domain of ligase-like"/>
    <property type="match status" value="1"/>
</dbReference>
<sequence>MNISELLSRNSRKYPLQEAVVSDRVRLTYKELNSRVNKLANALLEKGFGKGDKVVLYMPNTPEFIVTYFAVLRVGGIIVPVNAKLTASELSYILTHSDAKSLFVHEWLFDQVKDLPELHSTLALYKTGQRVEHWESFEELLDSGRDMEVLCSLKEDDESTMLYTSGTTGNPKGVVFTYRNILTVAVMMAVEMTMKPESRILHLMPLSHSAPLHLFLVAGTFVGATHIVAPTFTPELLLKLVSEEKVTHFFGAPVAYLFTAKQPNLEDYDLSSVQYWVYGGAPLGQKEVGFVKQRFKTNSLYCVYGLTEAGPSGTLLLAEEHEHKAGSIGKRAALGTEIAIFNDKGQPVEPGEVGEIVLKGESIMKGYYKDEEKTSEALKDGWLYTGDMARYDEDGYIWVVDRKKDMIISGGVNIYPKEIEELLTTHPSIGEVAVVGVPHPEWGETVKAFIVLSQPVENIEEECKGFLFGKLASYKVPKLYEVINELPRNVTGKILKQVLRKEEQSV</sequence>
<dbReference type="NCBIfam" id="NF004837">
    <property type="entry name" value="PRK06187.1"/>
    <property type="match status" value="1"/>
</dbReference>
<dbReference type="RefSeq" id="WP_389361423.1">
    <property type="nucleotide sequence ID" value="NZ_JBIACK010000005.1"/>
</dbReference>
<organism evidence="3 4">
    <name type="scientific">Cytobacillus spartinae</name>
    <dbReference type="NCBI Taxonomy" id="3299023"/>
    <lineage>
        <taxon>Bacteria</taxon>
        <taxon>Bacillati</taxon>
        <taxon>Bacillota</taxon>
        <taxon>Bacilli</taxon>
        <taxon>Bacillales</taxon>
        <taxon>Bacillaceae</taxon>
        <taxon>Cytobacillus</taxon>
    </lineage>
</organism>
<dbReference type="InterPro" id="IPR042099">
    <property type="entry name" value="ANL_N_sf"/>
</dbReference>
<dbReference type="PANTHER" id="PTHR43767">
    <property type="entry name" value="LONG-CHAIN-FATTY-ACID--COA LIGASE"/>
    <property type="match status" value="1"/>
</dbReference>
<feature type="domain" description="AMP-binding enzyme C-terminal" evidence="2">
    <location>
        <begin position="418"/>
        <end position="493"/>
    </location>
</feature>
<proteinExistence type="predicted"/>
<keyword evidence="4" id="KW-1185">Reference proteome</keyword>
<protein>
    <submittedName>
        <fullName evidence="3">Class I adenylate-forming enzyme family protein</fullName>
    </submittedName>
</protein>
<dbReference type="Proteomes" id="UP001601059">
    <property type="component" value="Unassembled WGS sequence"/>
</dbReference>
<evidence type="ECO:0000259" key="2">
    <source>
        <dbReference type="Pfam" id="PF13193"/>
    </source>
</evidence>
<dbReference type="Pfam" id="PF00501">
    <property type="entry name" value="AMP-binding"/>
    <property type="match status" value="1"/>
</dbReference>
<dbReference type="InterPro" id="IPR025110">
    <property type="entry name" value="AMP-bd_C"/>
</dbReference>
<dbReference type="InterPro" id="IPR050237">
    <property type="entry name" value="ATP-dep_AMP-bd_enzyme"/>
</dbReference>
<dbReference type="InterPro" id="IPR045851">
    <property type="entry name" value="AMP-bd_C_sf"/>
</dbReference>
<dbReference type="SUPFAM" id="SSF56801">
    <property type="entry name" value="Acetyl-CoA synthetase-like"/>
    <property type="match status" value="1"/>
</dbReference>
<dbReference type="InterPro" id="IPR000873">
    <property type="entry name" value="AMP-dep_synth/lig_dom"/>
</dbReference>
<dbReference type="Pfam" id="PF13193">
    <property type="entry name" value="AMP-binding_C"/>
    <property type="match status" value="1"/>
</dbReference>
<evidence type="ECO:0000259" key="1">
    <source>
        <dbReference type="Pfam" id="PF00501"/>
    </source>
</evidence>
<feature type="domain" description="AMP-dependent synthetase/ligase" evidence="1">
    <location>
        <begin position="8"/>
        <end position="368"/>
    </location>
</feature>
<dbReference type="PANTHER" id="PTHR43767:SF1">
    <property type="entry name" value="NONRIBOSOMAL PEPTIDE SYNTHASE PES1 (EUROFUNG)-RELATED"/>
    <property type="match status" value="1"/>
</dbReference>
<comment type="caution">
    <text evidence="3">The sequence shown here is derived from an EMBL/GenBank/DDBJ whole genome shotgun (WGS) entry which is preliminary data.</text>
</comment>
<evidence type="ECO:0000313" key="4">
    <source>
        <dbReference type="Proteomes" id="UP001601059"/>
    </source>
</evidence>